<evidence type="ECO:0000256" key="1">
    <source>
        <dbReference type="SAM" id="MobiDB-lite"/>
    </source>
</evidence>
<accession>A0A2S8FN24</accession>
<dbReference type="InterPro" id="IPR050464">
    <property type="entry name" value="Zeta_carotene_desat/Oxidored"/>
</dbReference>
<dbReference type="PANTHER" id="PTHR42923:SF17">
    <property type="entry name" value="AMINE OXIDASE DOMAIN-CONTAINING PROTEIN"/>
    <property type="match status" value="1"/>
</dbReference>
<protein>
    <submittedName>
        <fullName evidence="3">FAD-dependent oxidoreductase</fullName>
    </submittedName>
</protein>
<dbReference type="EMBL" id="PUIB01000017">
    <property type="protein sequence ID" value="PQO33591.1"/>
    <property type="molecule type" value="Genomic_DNA"/>
</dbReference>
<dbReference type="Pfam" id="PF01593">
    <property type="entry name" value="Amino_oxidase"/>
    <property type="match status" value="1"/>
</dbReference>
<dbReference type="GO" id="GO:0016491">
    <property type="term" value="F:oxidoreductase activity"/>
    <property type="evidence" value="ECO:0007669"/>
    <property type="project" value="InterPro"/>
</dbReference>
<dbReference type="OrthoDB" id="20837at2"/>
<dbReference type="Gene3D" id="3.50.50.60">
    <property type="entry name" value="FAD/NAD(P)-binding domain"/>
    <property type="match status" value="1"/>
</dbReference>
<feature type="domain" description="Amine oxidase" evidence="2">
    <location>
        <begin position="21"/>
        <end position="270"/>
    </location>
</feature>
<dbReference type="PANTHER" id="PTHR42923">
    <property type="entry name" value="PROTOPORPHYRINOGEN OXIDASE"/>
    <property type="match status" value="1"/>
</dbReference>
<dbReference type="Proteomes" id="UP000239388">
    <property type="component" value="Unassembled WGS sequence"/>
</dbReference>
<evidence type="ECO:0000313" key="4">
    <source>
        <dbReference type="Proteomes" id="UP000239388"/>
    </source>
</evidence>
<name>A0A2S8FN24_9BACT</name>
<feature type="region of interest" description="Disordered" evidence="1">
    <location>
        <begin position="426"/>
        <end position="446"/>
    </location>
</feature>
<evidence type="ECO:0000313" key="3">
    <source>
        <dbReference type="EMBL" id="PQO33591.1"/>
    </source>
</evidence>
<dbReference type="Gene3D" id="1.10.3110.10">
    <property type="entry name" value="protoporphyrinogen ix oxidase, domain 3"/>
    <property type="match status" value="1"/>
</dbReference>
<dbReference type="InterPro" id="IPR036188">
    <property type="entry name" value="FAD/NAD-bd_sf"/>
</dbReference>
<comment type="caution">
    <text evidence="3">The sequence shown here is derived from an EMBL/GenBank/DDBJ whole genome shotgun (WGS) entry which is preliminary data.</text>
</comment>
<proteinExistence type="predicted"/>
<dbReference type="SUPFAM" id="SSF51905">
    <property type="entry name" value="FAD/NAD(P)-binding domain"/>
    <property type="match status" value="1"/>
</dbReference>
<dbReference type="RefSeq" id="WP_105355183.1">
    <property type="nucleotide sequence ID" value="NZ_PUIB01000017.1"/>
</dbReference>
<sequence length="446" mass="50036">MKRLRIAVIGGGISGNLVARLLHGDHDVTLFEAADYPGGHSNTVTCEVDGRSFDVDTGFMVFNERTYPNFCRLLEMLGVASQNSDMSFSVRCEGTGLEYQGSSLRGLFPAWKNVVSPSYWLMLRDILRFNDAGTHAVQQQAISYGETVGQFLNRCHVGQMFRDKYLLPMAAAIWSASPQQILDFPAQFFLGFCHNHGLMAIRNRPQWKTIVGGSKRYVQKLLEPLANRVRLNCPIKQVRREQNEVRVMTKSGEVQSFDRVVFATHADQTLRMLEYATPLEREILGRFPYQPNEAVLHTDTSLLPRHRHAWASWNYFLPAADQPTANVTYDLSRLQNVPSTQPILLSLNATERIDPAQVLATLQYDHPAYNQHSFAAQKCLPEIQGTHLAYFCGAWCGYGFHEDGVNSALAVAQHFHKNLDACKVASTKDGSPTRGTRPSNTNLNTV</sequence>
<reference evidence="3 4" key="1">
    <citation type="submission" date="2018-02" db="EMBL/GenBank/DDBJ databases">
        <title>Comparative genomes isolates from brazilian mangrove.</title>
        <authorList>
            <person name="Araujo J.E."/>
            <person name="Taketani R.G."/>
            <person name="Silva M.C.P."/>
            <person name="Loureco M.V."/>
            <person name="Andreote F.D."/>
        </authorList>
    </citation>
    <scope>NUCLEOTIDE SEQUENCE [LARGE SCALE GENOMIC DNA]</scope>
    <source>
        <strain evidence="3 4">NAP PRIS-MGV</strain>
    </source>
</reference>
<gene>
    <name evidence="3" type="ORF">C5Y98_15225</name>
</gene>
<dbReference type="Gene3D" id="3.90.660.20">
    <property type="entry name" value="Protoporphyrinogen oxidase, mitochondrial, domain 2"/>
    <property type="match status" value="1"/>
</dbReference>
<feature type="compositionally biased region" description="Polar residues" evidence="1">
    <location>
        <begin position="428"/>
        <end position="446"/>
    </location>
</feature>
<organism evidence="3 4">
    <name type="scientific">Blastopirellula marina</name>
    <dbReference type="NCBI Taxonomy" id="124"/>
    <lineage>
        <taxon>Bacteria</taxon>
        <taxon>Pseudomonadati</taxon>
        <taxon>Planctomycetota</taxon>
        <taxon>Planctomycetia</taxon>
        <taxon>Pirellulales</taxon>
        <taxon>Pirellulaceae</taxon>
        <taxon>Blastopirellula</taxon>
    </lineage>
</organism>
<evidence type="ECO:0000259" key="2">
    <source>
        <dbReference type="Pfam" id="PF01593"/>
    </source>
</evidence>
<dbReference type="AlphaFoldDB" id="A0A2S8FN24"/>
<dbReference type="InterPro" id="IPR002937">
    <property type="entry name" value="Amino_oxidase"/>
</dbReference>